<dbReference type="eggNOG" id="KOG3275">
    <property type="taxonomic scope" value="Eukaryota"/>
</dbReference>
<dbReference type="GeneID" id="20086570"/>
<dbReference type="PANTHER" id="PTHR47670:SF1">
    <property type="entry name" value="ADENYLYLSULFATASE HINT3"/>
    <property type="match status" value="1"/>
</dbReference>
<dbReference type="Pfam" id="PF01230">
    <property type="entry name" value="HIT"/>
    <property type="match status" value="1"/>
</dbReference>
<organism evidence="5">
    <name type="scientific">Aphanomyces invadans</name>
    <dbReference type="NCBI Taxonomy" id="157072"/>
    <lineage>
        <taxon>Eukaryota</taxon>
        <taxon>Sar</taxon>
        <taxon>Stramenopiles</taxon>
        <taxon>Oomycota</taxon>
        <taxon>Saprolegniomycetes</taxon>
        <taxon>Saprolegniales</taxon>
        <taxon>Verrucalvaceae</taxon>
        <taxon>Aphanomyces</taxon>
    </lineage>
</organism>
<dbReference type="PRINTS" id="PR00332">
    <property type="entry name" value="HISTRIAD"/>
</dbReference>
<name>A0A024TUF6_9STRA</name>
<dbReference type="InterPro" id="IPR039384">
    <property type="entry name" value="HINT"/>
</dbReference>
<evidence type="ECO:0000259" key="4">
    <source>
        <dbReference type="PROSITE" id="PS51084"/>
    </source>
</evidence>
<dbReference type="VEuPathDB" id="FungiDB:H310_09520"/>
<dbReference type="InterPro" id="IPR001310">
    <property type="entry name" value="Histidine_triad_HIT"/>
</dbReference>
<evidence type="ECO:0000313" key="5">
    <source>
        <dbReference type="EMBL" id="ETV97629.1"/>
    </source>
</evidence>
<dbReference type="GO" id="GO:0009150">
    <property type="term" value="P:purine ribonucleotide metabolic process"/>
    <property type="evidence" value="ECO:0007669"/>
    <property type="project" value="TreeGrafter"/>
</dbReference>
<dbReference type="GO" id="GO:0006790">
    <property type="term" value="P:sulfur compound metabolic process"/>
    <property type="evidence" value="ECO:0007669"/>
    <property type="project" value="TreeGrafter"/>
</dbReference>
<protein>
    <recommendedName>
        <fullName evidence="4">HIT domain-containing protein</fullName>
    </recommendedName>
</protein>
<dbReference type="Gene3D" id="3.30.428.10">
    <property type="entry name" value="HIT-like"/>
    <property type="match status" value="1"/>
</dbReference>
<evidence type="ECO:0000256" key="3">
    <source>
        <dbReference type="PROSITE-ProRule" id="PRU00464"/>
    </source>
</evidence>
<evidence type="ECO:0000256" key="2">
    <source>
        <dbReference type="PIRSR" id="PIRSR601310-3"/>
    </source>
</evidence>
<dbReference type="EMBL" id="KI913972">
    <property type="protein sequence ID" value="ETV97629.1"/>
    <property type="molecule type" value="Genomic_DNA"/>
</dbReference>
<gene>
    <name evidence="5" type="ORF">H310_09520</name>
</gene>
<dbReference type="SUPFAM" id="SSF54197">
    <property type="entry name" value="HIT-like"/>
    <property type="match status" value="1"/>
</dbReference>
<dbReference type="PROSITE" id="PS51084">
    <property type="entry name" value="HIT_2"/>
    <property type="match status" value="1"/>
</dbReference>
<dbReference type="InterPro" id="IPR036265">
    <property type="entry name" value="HIT-like_sf"/>
</dbReference>
<evidence type="ECO:0000256" key="1">
    <source>
        <dbReference type="PIRSR" id="PIRSR601310-1"/>
    </source>
</evidence>
<accession>A0A024TUF6</accession>
<dbReference type="PANTHER" id="PTHR47670">
    <property type="entry name" value="ADENYLYLSULFATASE HINT3"/>
    <property type="match status" value="1"/>
</dbReference>
<sequence length="160" mass="17486">MRLNKSGQAEEACKMPPFGPPYDTNNVFAKILRGEIPADKIFETDDVIAILDAFPCTRGHSLLIPKVSGYTNIVDMPAEEAAKLFRELPRLAKAVQEAVGCDGINIVQNNGKASGQEVFHPHIHVIPRFQGDKLFQLPGLADPIDRTEAASLLNLIQGKL</sequence>
<dbReference type="RefSeq" id="XP_008873838.1">
    <property type="nucleotide sequence ID" value="XM_008875616.1"/>
</dbReference>
<dbReference type="OrthoDB" id="672793at2759"/>
<feature type="short sequence motif" description="Histidine triad motif" evidence="2 3">
    <location>
        <begin position="120"/>
        <end position="124"/>
    </location>
</feature>
<dbReference type="InterPro" id="IPR011146">
    <property type="entry name" value="HIT-like"/>
</dbReference>
<reference evidence="5" key="1">
    <citation type="submission" date="2013-12" db="EMBL/GenBank/DDBJ databases">
        <title>The Genome Sequence of Aphanomyces invadans NJM9701.</title>
        <authorList>
            <consortium name="The Broad Institute Genomics Platform"/>
            <person name="Russ C."/>
            <person name="Tyler B."/>
            <person name="van West P."/>
            <person name="Dieguez-Uribeondo J."/>
            <person name="Young S.K."/>
            <person name="Zeng Q."/>
            <person name="Gargeya S."/>
            <person name="Fitzgerald M."/>
            <person name="Abouelleil A."/>
            <person name="Alvarado L."/>
            <person name="Chapman S.B."/>
            <person name="Gainer-Dewar J."/>
            <person name="Goldberg J."/>
            <person name="Griggs A."/>
            <person name="Gujja S."/>
            <person name="Hansen M."/>
            <person name="Howarth C."/>
            <person name="Imamovic A."/>
            <person name="Ireland A."/>
            <person name="Larimer J."/>
            <person name="McCowan C."/>
            <person name="Murphy C."/>
            <person name="Pearson M."/>
            <person name="Poon T.W."/>
            <person name="Priest M."/>
            <person name="Roberts A."/>
            <person name="Saif S."/>
            <person name="Shea T."/>
            <person name="Sykes S."/>
            <person name="Wortman J."/>
            <person name="Nusbaum C."/>
            <person name="Birren B."/>
        </authorList>
    </citation>
    <scope>NUCLEOTIDE SEQUENCE [LARGE SCALE GENOMIC DNA]</scope>
    <source>
        <strain evidence="5">NJM9701</strain>
    </source>
</reference>
<proteinExistence type="predicted"/>
<dbReference type="AlphaFoldDB" id="A0A024TUF6"/>
<dbReference type="GO" id="GO:0047627">
    <property type="term" value="F:adenylylsulfatase activity"/>
    <property type="evidence" value="ECO:0007669"/>
    <property type="project" value="TreeGrafter"/>
</dbReference>
<feature type="domain" description="HIT" evidence="4">
    <location>
        <begin position="27"/>
        <end position="135"/>
    </location>
</feature>
<dbReference type="CDD" id="cd01277">
    <property type="entry name" value="HINT_subgroup"/>
    <property type="match status" value="1"/>
</dbReference>
<dbReference type="STRING" id="157072.A0A024TUF6"/>
<feature type="active site" description="Tele-AMP-histidine intermediate" evidence="1">
    <location>
        <position position="122"/>
    </location>
</feature>